<reference evidence="2 3" key="1">
    <citation type="journal article" date="2016" name="Nat. Commun.">
        <title>Thousands of microbial genomes shed light on interconnected biogeochemical processes in an aquifer system.</title>
        <authorList>
            <person name="Anantharaman K."/>
            <person name="Brown C.T."/>
            <person name="Hug L.A."/>
            <person name="Sharon I."/>
            <person name="Castelle C.J."/>
            <person name="Probst A.J."/>
            <person name="Thomas B.C."/>
            <person name="Singh A."/>
            <person name="Wilkins M.J."/>
            <person name="Karaoz U."/>
            <person name="Brodie E.L."/>
            <person name="Williams K.H."/>
            <person name="Hubbard S.S."/>
            <person name="Banfield J.F."/>
        </authorList>
    </citation>
    <scope>NUCLEOTIDE SEQUENCE [LARGE SCALE GENOMIC DNA]</scope>
</reference>
<protein>
    <submittedName>
        <fullName evidence="2">Uncharacterized protein</fullName>
    </submittedName>
</protein>
<accession>A0A1F7WPJ1</accession>
<keyword evidence="1" id="KW-0812">Transmembrane</keyword>
<organism evidence="2 3">
    <name type="scientific">Candidatus Woesebacteria bacterium GWA1_42_12</name>
    <dbReference type="NCBI Taxonomy" id="1802472"/>
    <lineage>
        <taxon>Bacteria</taxon>
        <taxon>Candidatus Woeseibacteriota</taxon>
    </lineage>
</organism>
<proteinExistence type="predicted"/>
<sequence>MKYLVAISAAAVAWVLTNEVWVWLTARHAPIGVEVVIPVAAFFFAWKWYAAFFEQKGGSSAGAPKRK</sequence>
<dbReference type="EMBL" id="MGFK01000007">
    <property type="protein sequence ID" value="OGM04733.1"/>
    <property type="molecule type" value="Genomic_DNA"/>
</dbReference>
<dbReference type="AlphaFoldDB" id="A0A1F7WPJ1"/>
<gene>
    <name evidence="2" type="ORF">A2112_00730</name>
</gene>
<dbReference type="Proteomes" id="UP000177091">
    <property type="component" value="Unassembled WGS sequence"/>
</dbReference>
<comment type="caution">
    <text evidence="2">The sequence shown here is derived from an EMBL/GenBank/DDBJ whole genome shotgun (WGS) entry which is preliminary data.</text>
</comment>
<keyword evidence="1" id="KW-1133">Transmembrane helix</keyword>
<evidence type="ECO:0000313" key="2">
    <source>
        <dbReference type="EMBL" id="OGM04733.1"/>
    </source>
</evidence>
<evidence type="ECO:0000256" key="1">
    <source>
        <dbReference type="SAM" id="Phobius"/>
    </source>
</evidence>
<keyword evidence="1" id="KW-0472">Membrane</keyword>
<feature type="transmembrane region" description="Helical" evidence="1">
    <location>
        <begin position="27"/>
        <end position="46"/>
    </location>
</feature>
<name>A0A1F7WPJ1_9BACT</name>
<evidence type="ECO:0000313" key="3">
    <source>
        <dbReference type="Proteomes" id="UP000177091"/>
    </source>
</evidence>